<dbReference type="Proteomes" id="UP000306791">
    <property type="component" value="Unassembled WGS sequence"/>
</dbReference>
<dbReference type="InterPro" id="IPR000182">
    <property type="entry name" value="GNAT_dom"/>
</dbReference>
<evidence type="ECO:0000256" key="2">
    <source>
        <dbReference type="ARBA" id="ARBA00023315"/>
    </source>
</evidence>
<protein>
    <submittedName>
        <fullName evidence="4">GNAT family N-acetyltransferase</fullName>
    </submittedName>
</protein>
<evidence type="ECO:0000313" key="5">
    <source>
        <dbReference type="Proteomes" id="UP000306791"/>
    </source>
</evidence>
<dbReference type="PROSITE" id="PS51186">
    <property type="entry name" value="GNAT"/>
    <property type="match status" value="1"/>
</dbReference>
<evidence type="ECO:0000313" key="4">
    <source>
        <dbReference type="EMBL" id="TLM76594.1"/>
    </source>
</evidence>
<dbReference type="RefSeq" id="WP_138236145.1">
    <property type="nucleotide sequence ID" value="NZ_CP185860.1"/>
</dbReference>
<keyword evidence="2" id="KW-0012">Acyltransferase</keyword>
<gene>
    <name evidence="4" type="ORF">FDY93_12770</name>
</gene>
<accession>A0ABY2UIG3</accession>
<reference evidence="4 5" key="1">
    <citation type="submission" date="2019-05" db="EMBL/GenBank/DDBJ databases">
        <title>Microbulbifer harenosus sp. nov., an alginate-degrading bacterium isolated from coastal sand.</title>
        <authorList>
            <person name="Huang H."/>
            <person name="Mo K."/>
            <person name="Bao S."/>
        </authorList>
    </citation>
    <scope>NUCLEOTIDE SEQUENCE [LARGE SCALE GENOMIC DNA]</scope>
    <source>
        <strain evidence="4 5">HB161719</strain>
    </source>
</reference>
<evidence type="ECO:0000256" key="1">
    <source>
        <dbReference type="ARBA" id="ARBA00022679"/>
    </source>
</evidence>
<keyword evidence="5" id="KW-1185">Reference proteome</keyword>
<dbReference type="SUPFAM" id="SSF55729">
    <property type="entry name" value="Acyl-CoA N-acyltransferases (Nat)"/>
    <property type="match status" value="1"/>
</dbReference>
<dbReference type="Gene3D" id="3.40.630.30">
    <property type="match status" value="1"/>
</dbReference>
<dbReference type="PANTHER" id="PTHR43877">
    <property type="entry name" value="AMINOALKYLPHOSPHONATE N-ACETYLTRANSFERASE-RELATED-RELATED"/>
    <property type="match status" value="1"/>
</dbReference>
<dbReference type="InterPro" id="IPR050832">
    <property type="entry name" value="Bact_Acetyltransf"/>
</dbReference>
<comment type="caution">
    <text evidence="4">The sequence shown here is derived from an EMBL/GenBank/DDBJ whole genome shotgun (WGS) entry which is preliminary data.</text>
</comment>
<name>A0ABY2UIG3_9GAMM</name>
<dbReference type="PANTHER" id="PTHR43877:SF5">
    <property type="entry name" value="BLL8307 PROTEIN"/>
    <property type="match status" value="1"/>
</dbReference>
<keyword evidence="1" id="KW-0808">Transferase</keyword>
<feature type="domain" description="N-acetyltransferase" evidence="3">
    <location>
        <begin position="8"/>
        <end position="156"/>
    </location>
</feature>
<proteinExistence type="predicted"/>
<evidence type="ECO:0000259" key="3">
    <source>
        <dbReference type="PROSITE" id="PS51186"/>
    </source>
</evidence>
<dbReference type="CDD" id="cd04301">
    <property type="entry name" value="NAT_SF"/>
    <property type="match status" value="1"/>
</dbReference>
<organism evidence="4 5">
    <name type="scientific">Microbulbifer harenosus</name>
    <dbReference type="NCBI Taxonomy" id="2576840"/>
    <lineage>
        <taxon>Bacteria</taxon>
        <taxon>Pseudomonadati</taxon>
        <taxon>Pseudomonadota</taxon>
        <taxon>Gammaproteobacteria</taxon>
        <taxon>Cellvibrionales</taxon>
        <taxon>Microbulbiferaceae</taxon>
        <taxon>Microbulbifer</taxon>
    </lineage>
</organism>
<dbReference type="InterPro" id="IPR016181">
    <property type="entry name" value="Acyl_CoA_acyltransferase"/>
</dbReference>
<dbReference type="EMBL" id="VANI01000013">
    <property type="protein sequence ID" value="TLM76594.1"/>
    <property type="molecule type" value="Genomic_DNA"/>
</dbReference>
<dbReference type="Pfam" id="PF00583">
    <property type="entry name" value="Acetyltransf_1"/>
    <property type="match status" value="1"/>
</dbReference>
<sequence length="156" mass="17276">MSEGNLNIVLDDLTGSEIAAFLQAHIDDMRATSPPESKHALDLNGLRQPEITFWSVYCDDVLVGCGALKQLSETHGEIKSMRTGADARGRGVGGAVLQHIIEEARKRGYTRLSLETGSMEFFKPAHRLYRRFGFEPCAPFAGYKEDPNSLFLMLSL</sequence>